<dbReference type="PANTHER" id="PTHR47706:SF9">
    <property type="entry name" value="NMRA-LIKE DOMAIN-CONTAINING PROTEIN-RELATED"/>
    <property type="match status" value="1"/>
</dbReference>
<feature type="compositionally biased region" description="Basic residues" evidence="3">
    <location>
        <begin position="283"/>
        <end position="296"/>
    </location>
</feature>
<feature type="compositionally biased region" description="Basic residues" evidence="3">
    <location>
        <begin position="233"/>
        <end position="255"/>
    </location>
</feature>
<sequence>MSSGPSVAVIGGTGFVGLNISDAFLTDFRTSFSRVRILTRDAGTPKAQGLAYKGAELFQVDEDDVHSSLDAAFADIDVIVNTLPTTVSDRLNHGVLRAVARSGAKVYFLSEFMAYAHPLGALVLAAAVMLRHGLTASGVLTTSTLSARSDHRHLSSPGFGFEPAEWQRRRALAREVRRSFRGKVIALYTSLFFELAMAHPVLGFDIANNEFTAYGSPAQRVSFTSLRDIGRAVARRRAPRHPLHRPSRTRTRTRTCRRERECGGGGGAGRRAHRGRDGDVRGRARRRRARAGRRARAHPDSGLEGEEGDARDSGRPAA</sequence>
<protein>
    <recommendedName>
        <fullName evidence="4">NmrA-like domain-containing protein</fullName>
    </recommendedName>
</protein>
<keyword evidence="2" id="KW-0560">Oxidoreductase</keyword>
<keyword evidence="6" id="KW-1185">Reference proteome</keyword>
<dbReference type="STRING" id="1077348.A0A2G8S2B3"/>
<reference evidence="5 6" key="1">
    <citation type="journal article" date="2015" name="Sci. Rep.">
        <title>Chromosome-level genome map provides insights into diverse defense mechanisms in the medicinal fungus Ganoderma sinense.</title>
        <authorList>
            <person name="Zhu Y."/>
            <person name="Xu J."/>
            <person name="Sun C."/>
            <person name="Zhou S."/>
            <person name="Xu H."/>
            <person name="Nelson D.R."/>
            <person name="Qian J."/>
            <person name="Song J."/>
            <person name="Luo H."/>
            <person name="Xiang L."/>
            <person name="Li Y."/>
            <person name="Xu Z."/>
            <person name="Ji A."/>
            <person name="Wang L."/>
            <person name="Lu S."/>
            <person name="Hayward A."/>
            <person name="Sun W."/>
            <person name="Li X."/>
            <person name="Schwartz D.C."/>
            <person name="Wang Y."/>
            <person name="Chen S."/>
        </authorList>
    </citation>
    <scope>NUCLEOTIDE SEQUENCE [LARGE SCALE GENOMIC DNA]</scope>
    <source>
        <strain evidence="5 6">ZZ0214-1</strain>
    </source>
</reference>
<accession>A0A2G8S2B3</accession>
<evidence type="ECO:0000313" key="5">
    <source>
        <dbReference type="EMBL" id="PIL27905.1"/>
    </source>
</evidence>
<gene>
    <name evidence="5" type="ORF">GSI_09940</name>
</gene>
<dbReference type="Proteomes" id="UP000230002">
    <property type="component" value="Unassembled WGS sequence"/>
</dbReference>
<comment type="caution">
    <text evidence="5">The sequence shown here is derived from an EMBL/GenBank/DDBJ whole genome shotgun (WGS) entry which is preliminary data.</text>
</comment>
<feature type="region of interest" description="Disordered" evidence="3">
    <location>
        <begin position="233"/>
        <end position="318"/>
    </location>
</feature>
<dbReference type="SUPFAM" id="SSF51735">
    <property type="entry name" value="NAD(P)-binding Rossmann-fold domains"/>
    <property type="match status" value="1"/>
</dbReference>
<keyword evidence="1" id="KW-0521">NADP</keyword>
<dbReference type="Pfam" id="PF05368">
    <property type="entry name" value="NmrA"/>
    <property type="match status" value="1"/>
</dbReference>
<name>A0A2G8S2B3_9APHY</name>
<dbReference type="Gene3D" id="3.40.50.720">
    <property type="entry name" value="NAD(P)-binding Rossmann-like Domain"/>
    <property type="match status" value="1"/>
</dbReference>
<dbReference type="PANTHER" id="PTHR47706">
    <property type="entry name" value="NMRA-LIKE FAMILY PROTEIN"/>
    <property type="match status" value="1"/>
</dbReference>
<proteinExistence type="predicted"/>
<dbReference type="GO" id="GO:0016491">
    <property type="term" value="F:oxidoreductase activity"/>
    <property type="evidence" value="ECO:0007669"/>
    <property type="project" value="UniProtKB-KW"/>
</dbReference>
<dbReference type="OrthoDB" id="5283654at2759"/>
<evidence type="ECO:0000256" key="1">
    <source>
        <dbReference type="ARBA" id="ARBA00022857"/>
    </source>
</evidence>
<dbReference type="InterPro" id="IPR051609">
    <property type="entry name" value="NmrA/Isoflavone_reductase-like"/>
</dbReference>
<dbReference type="InterPro" id="IPR036291">
    <property type="entry name" value="NAD(P)-bd_dom_sf"/>
</dbReference>
<evidence type="ECO:0000256" key="2">
    <source>
        <dbReference type="ARBA" id="ARBA00023002"/>
    </source>
</evidence>
<organism evidence="5 6">
    <name type="scientific">Ganoderma sinense ZZ0214-1</name>
    <dbReference type="NCBI Taxonomy" id="1077348"/>
    <lineage>
        <taxon>Eukaryota</taxon>
        <taxon>Fungi</taxon>
        <taxon>Dikarya</taxon>
        <taxon>Basidiomycota</taxon>
        <taxon>Agaricomycotina</taxon>
        <taxon>Agaricomycetes</taxon>
        <taxon>Polyporales</taxon>
        <taxon>Polyporaceae</taxon>
        <taxon>Ganoderma</taxon>
    </lineage>
</organism>
<feature type="domain" description="NmrA-like" evidence="4">
    <location>
        <begin position="7"/>
        <end position="114"/>
    </location>
</feature>
<dbReference type="AlphaFoldDB" id="A0A2G8S2B3"/>
<evidence type="ECO:0000313" key="6">
    <source>
        <dbReference type="Proteomes" id="UP000230002"/>
    </source>
</evidence>
<evidence type="ECO:0000259" key="4">
    <source>
        <dbReference type="Pfam" id="PF05368"/>
    </source>
</evidence>
<dbReference type="EMBL" id="AYKW01000032">
    <property type="protein sequence ID" value="PIL27905.1"/>
    <property type="molecule type" value="Genomic_DNA"/>
</dbReference>
<evidence type="ECO:0000256" key="3">
    <source>
        <dbReference type="SAM" id="MobiDB-lite"/>
    </source>
</evidence>
<feature type="compositionally biased region" description="Basic and acidic residues" evidence="3">
    <location>
        <begin position="308"/>
        <end position="318"/>
    </location>
</feature>
<dbReference type="InterPro" id="IPR008030">
    <property type="entry name" value="NmrA-like"/>
</dbReference>